<protein>
    <recommendedName>
        <fullName evidence="3">Phosphoribulokinase/uridine kinase domain-containing protein</fullName>
    </recommendedName>
</protein>
<dbReference type="RefSeq" id="WP_263072433.1">
    <property type="nucleotide sequence ID" value="NZ_JAOUSF010000002.1"/>
</dbReference>
<evidence type="ECO:0000313" key="1">
    <source>
        <dbReference type="EMBL" id="MCU9613223.1"/>
    </source>
</evidence>
<evidence type="ECO:0000313" key="2">
    <source>
        <dbReference type="Proteomes" id="UP001209318"/>
    </source>
</evidence>
<dbReference type="NCBIfam" id="NF006085">
    <property type="entry name" value="PRK08233.1"/>
    <property type="match status" value="1"/>
</dbReference>
<keyword evidence="2" id="KW-1185">Reference proteome</keyword>
<accession>A0AAE3IRF8</accession>
<reference evidence="1" key="1">
    <citation type="submission" date="2022-10" db="EMBL/GenBank/DDBJ databases">
        <title>Description of Fervidibacillus gen. nov. in the family Fervidibacillaceae fam. nov. with two species, Fervidibacillus albus sp. nov., and Fervidibacillus halotolerans sp. nov., isolated from tidal flat sediments.</title>
        <authorList>
            <person name="Kwon K.K."/>
            <person name="Yang S.-H."/>
        </authorList>
    </citation>
    <scope>NUCLEOTIDE SEQUENCE</scope>
    <source>
        <strain evidence="1">JCM 19140</strain>
    </source>
</reference>
<name>A0AAE3IRF8_9BACI</name>
<dbReference type="AlphaFoldDB" id="A0AAE3IRF8"/>
<dbReference type="Gene3D" id="3.40.50.300">
    <property type="entry name" value="P-loop containing nucleotide triphosphate hydrolases"/>
    <property type="match status" value="1"/>
</dbReference>
<sequence length="180" mass="20444">MNDKPFVIAISAFSGGGKTTIVKQLQATLPNAAALFFDDYDFENAPEDIIDWVKEGADYNEWNLDPFVNDLHALRNDCAYILLDYPFAYQNDQMRPFIDFAIFIDTPLDVALSRRILRDYQETDSVEKIQKDIQFYLTAGRIGYLEMEQTIKRDSDAVIDGTQAPECIVKQIIAKIGGSQ</sequence>
<proteinExistence type="predicted"/>
<dbReference type="SUPFAM" id="SSF52540">
    <property type="entry name" value="P-loop containing nucleoside triphosphate hydrolases"/>
    <property type="match status" value="1"/>
</dbReference>
<dbReference type="Proteomes" id="UP001209318">
    <property type="component" value="Unassembled WGS sequence"/>
</dbReference>
<dbReference type="EMBL" id="JAOUSF010000002">
    <property type="protein sequence ID" value="MCU9613223.1"/>
    <property type="molecule type" value="Genomic_DNA"/>
</dbReference>
<comment type="caution">
    <text evidence="1">The sequence shown here is derived from an EMBL/GenBank/DDBJ whole genome shotgun (WGS) entry which is preliminary data.</text>
</comment>
<evidence type="ECO:0008006" key="3">
    <source>
        <dbReference type="Google" id="ProtNLM"/>
    </source>
</evidence>
<organism evidence="1 2">
    <name type="scientific">Perspicuibacillus lycopersici</name>
    <dbReference type="NCBI Taxonomy" id="1325689"/>
    <lineage>
        <taxon>Bacteria</taxon>
        <taxon>Bacillati</taxon>
        <taxon>Bacillota</taxon>
        <taxon>Bacilli</taxon>
        <taxon>Bacillales</taxon>
        <taxon>Bacillaceae</taxon>
        <taxon>Perspicuibacillus</taxon>
    </lineage>
</organism>
<dbReference type="InterPro" id="IPR027417">
    <property type="entry name" value="P-loop_NTPase"/>
</dbReference>
<gene>
    <name evidence="1" type="ORF">OEV98_06615</name>
</gene>